<dbReference type="STRING" id="1302690.BUE76_09170"/>
<dbReference type="Pfam" id="PF02656">
    <property type="entry name" value="DUF202"/>
    <property type="match status" value="1"/>
</dbReference>
<dbReference type="AlphaFoldDB" id="A0A1M5A9H9"/>
<proteinExistence type="predicted"/>
<evidence type="ECO:0000256" key="2">
    <source>
        <dbReference type="ARBA" id="ARBA00022692"/>
    </source>
</evidence>
<feature type="domain" description="DUF202" evidence="6">
    <location>
        <begin position="22"/>
        <end position="84"/>
    </location>
</feature>
<protein>
    <submittedName>
        <fullName evidence="7">Putative membrane protein</fullName>
    </submittedName>
</protein>
<dbReference type="OrthoDB" id="965828at2"/>
<dbReference type="InterPro" id="IPR003807">
    <property type="entry name" value="DUF202"/>
</dbReference>
<keyword evidence="4 5" id="KW-0472">Membrane</keyword>
<evidence type="ECO:0000256" key="1">
    <source>
        <dbReference type="ARBA" id="ARBA00004127"/>
    </source>
</evidence>
<accession>A0A1M5A9H9</accession>
<dbReference type="EMBL" id="FQUO01000006">
    <property type="protein sequence ID" value="SHF26825.1"/>
    <property type="molecule type" value="Genomic_DNA"/>
</dbReference>
<evidence type="ECO:0000256" key="4">
    <source>
        <dbReference type="ARBA" id="ARBA00023136"/>
    </source>
</evidence>
<evidence type="ECO:0000259" key="6">
    <source>
        <dbReference type="Pfam" id="PF02656"/>
    </source>
</evidence>
<name>A0A1M5A9H9_9BACT</name>
<gene>
    <name evidence="7" type="ORF">SAMN05444008_106169</name>
</gene>
<keyword evidence="2 5" id="KW-0812">Transmembrane</keyword>
<organism evidence="7 8">
    <name type="scientific">Cnuella takakiae</name>
    <dbReference type="NCBI Taxonomy" id="1302690"/>
    <lineage>
        <taxon>Bacteria</taxon>
        <taxon>Pseudomonadati</taxon>
        <taxon>Bacteroidota</taxon>
        <taxon>Chitinophagia</taxon>
        <taxon>Chitinophagales</taxon>
        <taxon>Chitinophagaceae</taxon>
        <taxon>Cnuella</taxon>
    </lineage>
</organism>
<evidence type="ECO:0000313" key="7">
    <source>
        <dbReference type="EMBL" id="SHF26825.1"/>
    </source>
</evidence>
<sequence>MFNQEPPQKPQPGLNDLLAVERTLMANDRTLLSFIRTALYFSVAGISLHQLMPQAFSWGLTYMFLALALLFLVVGLVRYRNQLRRIRQSQNNIGS</sequence>
<dbReference type="RefSeq" id="WP_073042409.1">
    <property type="nucleotide sequence ID" value="NZ_FQUO01000006.1"/>
</dbReference>
<dbReference type="Proteomes" id="UP000184368">
    <property type="component" value="Unassembled WGS sequence"/>
</dbReference>
<evidence type="ECO:0000313" key="8">
    <source>
        <dbReference type="Proteomes" id="UP000184368"/>
    </source>
</evidence>
<feature type="transmembrane region" description="Helical" evidence="5">
    <location>
        <begin position="55"/>
        <end position="77"/>
    </location>
</feature>
<keyword evidence="8" id="KW-1185">Reference proteome</keyword>
<feature type="transmembrane region" description="Helical" evidence="5">
    <location>
        <begin position="31"/>
        <end position="49"/>
    </location>
</feature>
<evidence type="ECO:0000256" key="3">
    <source>
        <dbReference type="ARBA" id="ARBA00022989"/>
    </source>
</evidence>
<comment type="subcellular location">
    <subcellularLocation>
        <location evidence="1">Endomembrane system</location>
        <topology evidence="1">Multi-pass membrane protein</topology>
    </subcellularLocation>
</comment>
<reference evidence="7 8" key="1">
    <citation type="submission" date="2016-11" db="EMBL/GenBank/DDBJ databases">
        <authorList>
            <person name="Jaros S."/>
            <person name="Januszkiewicz K."/>
            <person name="Wedrychowicz H."/>
        </authorList>
    </citation>
    <scope>NUCLEOTIDE SEQUENCE [LARGE SCALE GENOMIC DNA]</scope>
    <source>
        <strain evidence="7 8">DSM 26897</strain>
    </source>
</reference>
<dbReference type="GO" id="GO:0012505">
    <property type="term" value="C:endomembrane system"/>
    <property type="evidence" value="ECO:0007669"/>
    <property type="project" value="UniProtKB-SubCell"/>
</dbReference>
<keyword evidence="3 5" id="KW-1133">Transmembrane helix</keyword>
<evidence type="ECO:0000256" key="5">
    <source>
        <dbReference type="SAM" id="Phobius"/>
    </source>
</evidence>